<protein>
    <submittedName>
        <fullName evidence="6">Unannotated protein</fullName>
    </submittedName>
</protein>
<dbReference type="AlphaFoldDB" id="A0A6J7GMR6"/>
<name>A0A6J7GMR6_9ZZZZ</name>
<keyword evidence="3" id="KW-0804">Transcription</keyword>
<dbReference type="GO" id="GO:0003700">
    <property type="term" value="F:DNA-binding transcription factor activity"/>
    <property type="evidence" value="ECO:0007669"/>
    <property type="project" value="InterPro"/>
</dbReference>
<organism evidence="6">
    <name type="scientific">freshwater metagenome</name>
    <dbReference type="NCBI Taxonomy" id="449393"/>
    <lineage>
        <taxon>unclassified sequences</taxon>
        <taxon>metagenomes</taxon>
        <taxon>ecological metagenomes</taxon>
    </lineage>
</organism>
<dbReference type="InterPro" id="IPR051081">
    <property type="entry name" value="HTH_MetalResp_TranReg"/>
</dbReference>
<evidence type="ECO:0000256" key="3">
    <source>
        <dbReference type="ARBA" id="ARBA00023163"/>
    </source>
</evidence>
<dbReference type="InterPro" id="IPR036388">
    <property type="entry name" value="WH-like_DNA-bd_sf"/>
</dbReference>
<evidence type="ECO:0000313" key="7">
    <source>
        <dbReference type="EMBL" id="CAB4986139.1"/>
    </source>
</evidence>
<dbReference type="InterPro" id="IPR011991">
    <property type="entry name" value="ArsR-like_HTH"/>
</dbReference>
<sequence>MNTQDGLCCATLRTSTLSEDDAVELASVMKALADPVRLRILAMIASAPSGELCACDLPAALERSQPTVSHHLTQLVAAGVLEREQRGKWAWFRLRPQRLAAVASILGSACG</sequence>
<gene>
    <name evidence="5" type="ORF">UFOPK2754_02971</name>
    <name evidence="6" type="ORF">UFOPK3543_01404</name>
    <name evidence="7" type="ORF">UFOPK3967_00698</name>
</gene>
<dbReference type="NCBIfam" id="NF033788">
    <property type="entry name" value="HTH_metalloreg"/>
    <property type="match status" value="1"/>
</dbReference>
<proteinExistence type="predicted"/>
<dbReference type="PROSITE" id="PS50987">
    <property type="entry name" value="HTH_ARSR_2"/>
    <property type="match status" value="1"/>
</dbReference>
<evidence type="ECO:0000313" key="5">
    <source>
        <dbReference type="EMBL" id="CAB4768645.1"/>
    </source>
</evidence>
<dbReference type="EMBL" id="CAFBOS010000029">
    <property type="protein sequence ID" value="CAB4986139.1"/>
    <property type="molecule type" value="Genomic_DNA"/>
</dbReference>
<dbReference type="GO" id="GO:0003677">
    <property type="term" value="F:DNA binding"/>
    <property type="evidence" value="ECO:0007669"/>
    <property type="project" value="UniProtKB-KW"/>
</dbReference>
<dbReference type="EMBL" id="CAFBMH010000045">
    <property type="protein sequence ID" value="CAB4909581.1"/>
    <property type="molecule type" value="Genomic_DNA"/>
</dbReference>
<dbReference type="PANTHER" id="PTHR33154:SF18">
    <property type="entry name" value="ARSENICAL RESISTANCE OPERON REPRESSOR"/>
    <property type="match status" value="1"/>
</dbReference>
<dbReference type="InterPro" id="IPR018334">
    <property type="entry name" value="ArsR_HTH"/>
</dbReference>
<keyword evidence="1" id="KW-0805">Transcription regulation</keyword>
<dbReference type="InterPro" id="IPR036390">
    <property type="entry name" value="WH_DNA-bd_sf"/>
</dbReference>
<accession>A0A6J7GMR6</accession>
<dbReference type="SMART" id="SM00418">
    <property type="entry name" value="HTH_ARSR"/>
    <property type="match status" value="1"/>
</dbReference>
<dbReference type="PRINTS" id="PR00778">
    <property type="entry name" value="HTHARSR"/>
</dbReference>
<evidence type="ECO:0000256" key="2">
    <source>
        <dbReference type="ARBA" id="ARBA00023125"/>
    </source>
</evidence>
<dbReference type="PANTHER" id="PTHR33154">
    <property type="entry name" value="TRANSCRIPTIONAL REGULATOR, ARSR FAMILY"/>
    <property type="match status" value="1"/>
</dbReference>
<dbReference type="Gene3D" id="1.10.10.10">
    <property type="entry name" value="Winged helix-like DNA-binding domain superfamily/Winged helix DNA-binding domain"/>
    <property type="match status" value="1"/>
</dbReference>
<dbReference type="InterPro" id="IPR001845">
    <property type="entry name" value="HTH_ArsR_DNA-bd_dom"/>
</dbReference>
<dbReference type="SUPFAM" id="SSF46785">
    <property type="entry name" value="Winged helix' DNA-binding domain"/>
    <property type="match status" value="1"/>
</dbReference>
<feature type="domain" description="HTH arsR-type" evidence="4">
    <location>
        <begin position="17"/>
        <end position="111"/>
    </location>
</feature>
<dbReference type="Pfam" id="PF01022">
    <property type="entry name" value="HTH_5"/>
    <property type="match status" value="1"/>
</dbReference>
<evidence type="ECO:0000313" key="6">
    <source>
        <dbReference type="EMBL" id="CAB4909581.1"/>
    </source>
</evidence>
<dbReference type="CDD" id="cd00090">
    <property type="entry name" value="HTH_ARSR"/>
    <property type="match status" value="1"/>
</dbReference>
<evidence type="ECO:0000256" key="1">
    <source>
        <dbReference type="ARBA" id="ARBA00023015"/>
    </source>
</evidence>
<evidence type="ECO:0000259" key="4">
    <source>
        <dbReference type="PROSITE" id="PS50987"/>
    </source>
</evidence>
<dbReference type="PROSITE" id="PS00846">
    <property type="entry name" value="HTH_ARSR_1"/>
    <property type="match status" value="1"/>
</dbReference>
<reference evidence="6" key="1">
    <citation type="submission" date="2020-05" db="EMBL/GenBank/DDBJ databases">
        <authorList>
            <person name="Chiriac C."/>
            <person name="Salcher M."/>
            <person name="Ghai R."/>
            <person name="Kavagutti S V."/>
        </authorList>
    </citation>
    <scope>NUCLEOTIDE SEQUENCE</scope>
</reference>
<keyword evidence="2" id="KW-0238">DNA-binding</keyword>
<dbReference type="EMBL" id="CAEZYR010000165">
    <property type="protein sequence ID" value="CAB4768645.1"/>
    <property type="molecule type" value="Genomic_DNA"/>
</dbReference>